<sequence>MLDEDVRSAILMMAQAMTIQAQAMMDQANRDGGAYVNRNVSTTTSRLRDFLRINPPVFLCSKMEEDPQEFVDEVYKVVDAMGVTSVKKAELAAYRLKDPRDEMSRFVTGVSDLVEEECRTTMLHDNINISRFMVFAQQIEESKLKRKNREMKRVRFDEQDQPRFKKRSSNQDSSNTPRVNQEKGSGSPFPKPTCTNYGKKHHEKCLAGTNGCYGCGKSDHQVKD</sequence>
<reference evidence="2 3" key="1">
    <citation type="submission" date="2023-10" db="EMBL/GenBank/DDBJ databases">
        <title>Genome-Wide Identification Analysis in wild type Solanum Pinnatisectum Reveals Some Genes Defensing Phytophthora Infestans.</title>
        <authorList>
            <person name="Sun C."/>
        </authorList>
    </citation>
    <scope>NUCLEOTIDE SEQUENCE [LARGE SCALE GENOMIC DNA]</scope>
    <source>
        <strain evidence="2">LQN</strain>
        <tissue evidence="2">Leaf</tissue>
    </source>
</reference>
<organism evidence="2 3">
    <name type="scientific">Solanum pinnatisectum</name>
    <name type="common">tansyleaf nightshade</name>
    <dbReference type="NCBI Taxonomy" id="50273"/>
    <lineage>
        <taxon>Eukaryota</taxon>
        <taxon>Viridiplantae</taxon>
        <taxon>Streptophyta</taxon>
        <taxon>Embryophyta</taxon>
        <taxon>Tracheophyta</taxon>
        <taxon>Spermatophyta</taxon>
        <taxon>Magnoliopsida</taxon>
        <taxon>eudicotyledons</taxon>
        <taxon>Gunneridae</taxon>
        <taxon>Pentapetalae</taxon>
        <taxon>asterids</taxon>
        <taxon>lamiids</taxon>
        <taxon>Solanales</taxon>
        <taxon>Solanaceae</taxon>
        <taxon>Solanoideae</taxon>
        <taxon>Solaneae</taxon>
        <taxon>Solanum</taxon>
    </lineage>
</organism>
<dbReference type="EMBL" id="JAWPEI010000006">
    <property type="protein sequence ID" value="KAK4724069.1"/>
    <property type="molecule type" value="Genomic_DNA"/>
</dbReference>
<feature type="compositionally biased region" description="Basic and acidic residues" evidence="1">
    <location>
        <begin position="151"/>
        <end position="163"/>
    </location>
</feature>
<evidence type="ECO:0008006" key="4">
    <source>
        <dbReference type="Google" id="ProtNLM"/>
    </source>
</evidence>
<keyword evidence="3" id="KW-1185">Reference proteome</keyword>
<protein>
    <recommendedName>
        <fullName evidence="4">Gag-pol polyprotein</fullName>
    </recommendedName>
</protein>
<evidence type="ECO:0000313" key="2">
    <source>
        <dbReference type="EMBL" id="KAK4724069.1"/>
    </source>
</evidence>
<dbReference type="AlphaFoldDB" id="A0AAV9LH18"/>
<name>A0AAV9LH18_9SOLN</name>
<comment type="caution">
    <text evidence="2">The sequence shown here is derived from an EMBL/GenBank/DDBJ whole genome shotgun (WGS) entry which is preliminary data.</text>
</comment>
<dbReference type="Proteomes" id="UP001311915">
    <property type="component" value="Unassembled WGS sequence"/>
</dbReference>
<feature type="region of interest" description="Disordered" evidence="1">
    <location>
        <begin position="146"/>
        <end position="194"/>
    </location>
</feature>
<proteinExistence type="predicted"/>
<accession>A0AAV9LH18</accession>
<evidence type="ECO:0000313" key="3">
    <source>
        <dbReference type="Proteomes" id="UP001311915"/>
    </source>
</evidence>
<gene>
    <name evidence="2" type="ORF">R3W88_026848</name>
</gene>
<evidence type="ECO:0000256" key="1">
    <source>
        <dbReference type="SAM" id="MobiDB-lite"/>
    </source>
</evidence>
<feature type="compositionally biased region" description="Polar residues" evidence="1">
    <location>
        <begin position="170"/>
        <end position="184"/>
    </location>
</feature>